<dbReference type="InterPro" id="IPR036188">
    <property type="entry name" value="FAD/NAD-bd_sf"/>
</dbReference>
<comment type="similarity">
    <text evidence="2 6">Belongs to the GMC oxidoreductase family.</text>
</comment>
<feature type="region of interest" description="Disordered" evidence="7">
    <location>
        <begin position="157"/>
        <end position="178"/>
    </location>
</feature>
<feature type="binding site" evidence="5">
    <location>
        <position position="73"/>
    </location>
    <ligand>
        <name>FAD</name>
        <dbReference type="ChEBI" id="CHEBI:57692"/>
    </ligand>
</feature>
<reference evidence="9 10" key="1">
    <citation type="submission" date="2019-06" db="EMBL/GenBank/DDBJ databases">
        <title>Sequencing the genomes of 1000 actinobacteria strains.</title>
        <authorList>
            <person name="Klenk H.-P."/>
        </authorList>
    </citation>
    <scope>NUCLEOTIDE SEQUENCE [LARGE SCALE GENOMIC DNA]</scope>
    <source>
        <strain evidence="9 10">DSM 45671</strain>
    </source>
</reference>
<dbReference type="PIRSF" id="PIRSF000137">
    <property type="entry name" value="Alcohol_oxidase"/>
    <property type="match status" value="1"/>
</dbReference>
<gene>
    <name evidence="9" type="ORF">FHX44_113233</name>
</gene>
<dbReference type="RefSeq" id="WP_246170405.1">
    <property type="nucleotide sequence ID" value="NZ_VIWU01000001.1"/>
</dbReference>
<evidence type="ECO:0000256" key="4">
    <source>
        <dbReference type="ARBA" id="ARBA00022827"/>
    </source>
</evidence>
<evidence type="ECO:0000313" key="10">
    <source>
        <dbReference type="Proteomes" id="UP000321261"/>
    </source>
</evidence>
<dbReference type="Pfam" id="PF05199">
    <property type="entry name" value="GMC_oxred_C"/>
    <property type="match status" value="1"/>
</dbReference>
<evidence type="ECO:0000256" key="5">
    <source>
        <dbReference type="PIRSR" id="PIRSR000137-2"/>
    </source>
</evidence>
<dbReference type="InterPro" id="IPR012132">
    <property type="entry name" value="GMC_OxRdtase"/>
</dbReference>
<feature type="domain" description="Glucose-methanol-choline oxidoreductase N-terminal" evidence="8">
    <location>
        <begin position="71"/>
        <end position="94"/>
    </location>
</feature>
<name>A0A561SR62_9PSEU</name>
<feature type="binding site" evidence="5">
    <location>
        <position position="205"/>
    </location>
    <ligand>
        <name>FAD</name>
        <dbReference type="ChEBI" id="CHEBI:57692"/>
    </ligand>
</feature>
<dbReference type="InterPro" id="IPR023978">
    <property type="entry name" value="GMC_oxidoreductase_bact"/>
</dbReference>
<dbReference type="EMBL" id="VIWU01000001">
    <property type="protein sequence ID" value="TWF77325.1"/>
    <property type="molecule type" value="Genomic_DNA"/>
</dbReference>
<dbReference type="AlphaFoldDB" id="A0A561SR62"/>
<dbReference type="Gene3D" id="3.30.410.40">
    <property type="match status" value="1"/>
</dbReference>
<dbReference type="GO" id="GO:0016614">
    <property type="term" value="F:oxidoreductase activity, acting on CH-OH group of donors"/>
    <property type="evidence" value="ECO:0007669"/>
    <property type="project" value="InterPro"/>
</dbReference>
<dbReference type="PROSITE" id="PS00623">
    <property type="entry name" value="GMC_OXRED_1"/>
    <property type="match status" value="1"/>
</dbReference>
<dbReference type="PANTHER" id="PTHR11552:SF147">
    <property type="entry name" value="CHOLINE DEHYDROGENASE, MITOCHONDRIAL"/>
    <property type="match status" value="1"/>
</dbReference>
<evidence type="ECO:0000256" key="7">
    <source>
        <dbReference type="SAM" id="MobiDB-lite"/>
    </source>
</evidence>
<evidence type="ECO:0000313" key="9">
    <source>
        <dbReference type="EMBL" id="TWF77325.1"/>
    </source>
</evidence>
<dbReference type="Pfam" id="PF00732">
    <property type="entry name" value="GMC_oxred_N"/>
    <property type="match status" value="1"/>
</dbReference>
<evidence type="ECO:0000256" key="1">
    <source>
        <dbReference type="ARBA" id="ARBA00001974"/>
    </source>
</evidence>
<keyword evidence="3 6" id="KW-0285">Flavoprotein</keyword>
<dbReference type="InterPro" id="IPR007867">
    <property type="entry name" value="GMC_OxRtase_C"/>
</dbReference>
<keyword evidence="4 5" id="KW-0274">FAD</keyword>
<dbReference type="NCBIfam" id="TIGR03970">
    <property type="entry name" value="Rv0697"/>
    <property type="match status" value="1"/>
</dbReference>
<dbReference type="PANTHER" id="PTHR11552">
    <property type="entry name" value="GLUCOSE-METHANOL-CHOLINE GMC OXIDOREDUCTASE"/>
    <property type="match status" value="1"/>
</dbReference>
<dbReference type="GO" id="GO:0050660">
    <property type="term" value="F:flavin adenine dinucleotide binding"/>
    <property type="evidence" value="ECO:0007669"/>
    <property type="project" value="InterPro"/>
</dbReference>
<dbReference type="InterPro" id="IPR000172">
    <property type="entry name" value="GMC_OxRdtase_N"/>
</dbReference>
<dbReference type="Proteomes" id="UP000321261">
    <property type="component" value="Unassembled WGS sequence"/>
</dbReference>
<organism evidence="9 10">
    <name type="scientific">Pseudonocardia hierapolitana</name>
    <dbReference type="NCBI Taxonomy" id="1128676"/>
    <lineage>
        <taxon>Bacteria</taxon>
        <taxon>Bacillati</taxon>
        <taxon>Actinomycetota</taxon>
        <taxon>Actinomycetes</taxon>
        <taxon>Pseudonocardiales</taxon>
        <taxon>Pseudonocardiaceae</taxon>
        <taxon>Pseudonocardia</taxon>
    </lineage>
</organism>
<evidence type="ECO:0000259" key="8">
    <source>
        <dbReference type="PROSITE" id="PS00623"/>
    </source>
</evidence>
<comment type="caution">
    <text evidence="9">The sequence shown here is derived from an EMBL/GenBank/DDBJ whole genome shotgun (WGS) entry which is preliminary data.</text>
</comment>
<sequence>MYDVVVVGAGSAGCALAGRLADDAGRRVLLLEAGPVAAPPDWLDGARTGHPLNWSYAAELRAGHTVSVPRGRVVGGSSVINGANWVRATPADVAGWGVPGWSWADLLAHYVRSEHDLDLPHAPGHGDRGPVPVRRPAGPLLHPVAERFLAAAQRLGHPMEPDKNAGGPPGAGLVPSNAGDGVRTSAASAYLVGHPNLTVQADAPVARVLLDGDRARGVALLDGTIVEAGEVVLAAGGVATPHLLMLSGIGPADELRAAGVPVVRDLPVGQGFSDHPAVFVPFTTTDPPAHPHTPGSQAALDWDAGADPGGDVEVLAFVRPFAPAGELHLMCMVANPESRGAVGLTSPDPRVPPRIDYRYLRTEHDRRLLRHAIRTAAELLRAGVGTRVAPAGDVLGNDRELDAWIGTHLATAVHMSGTAAIGPVVDPQLRVHGITGLRVADTSVLPIAPRRGTAATAVAVGEKAAQLVA</sequence>
<evidence type="ECO:0000256" key="2">
    <source>
        <dbReference type="ARBA" id="ARBA00010790"/>
    </source>
</evidence>
<proteinExistence type="inferred from homology"/>
<dbReference type="SUPFAM" id="SSF51905">
    <property type="entry name" value="FAD/NAD(P)-binding domain"/>
    <property type="match status" value="1"/>
</dbReference>
<dbReference type="SUPFAM" id="SSF54373">
    <property type="entry name" value="FAD-linked reductases, C-terminal domain"/>
    <property type="match status" value="1"/>
</dbReference>
<accession>A0A561SR62</accession>
<comment type="cofactor">
    <cofactor evidence="1 5">
        <name>FAD</name>
        <dbReference type="ChEBI" id="CHEBI:57692"/>
    </cofactor>
</comment>
<protein>
    <submittedName>
        <fullName evidence="9">Putative dehydrogenase (TIGR03970 family)</fullName>
    </submittedName>
</protein>
<evidence type="ECO:0000256" key="3">
    <source>
        <dbReference type="ARBA" id="ARBA00022630"/>
    </source>
</evidence>
<evidence type="ECO:0000256" key="6">
    <source>
        <dbReference type="RuleBase" id="RU003968"/>
    </source>
</evidence>
<keyword evidence="10" id="KW-1185">Reference proteome</keyword>
<dbReference type="Gene3D" id="3.50.50.60">
    <property type="entry name" value="FAD/NAD(P)-binding domain"/>
    <property type="match status" value="1"/>
</dbReference>